<dbReference type="RefSeq" id="XP_043125230.1">
    <property type="nucleotide sequence ID" value="XM_043269295.1"/>
</dbReference>
<dbReference type="SUPFAM" id="SSF55729">
    <property type="entry name" value="Acyl-CoA N-acyltransferases (Nat)"/>
    <property type="match status" value="1"/>
</dbReference>
<dbReference type="PANTHER" id="PTHR34815:SF2">
    <property type="entry name" value="N-ACETYLTRANSFERASE DOMAIN-CONTAINING PROTEIN"/>
    <property type="match status" value="1"/>
</dbReference>
<evidence type="ECO:0000256" key="1">
    <source>
        <dbReference type="SAM" id="MobiDB-lite"/>
    </source>
</evidence>
<reference evidence="3 4" key="1">
    <citation type="submission" date="2021-02" db="EMBL/GenBank/DDBJ databases">
        <title>Pan-genome distribution and transcriptional activeness of fungal secondary metabolism genes in Aspergillus section Fumigati.</title>
        <authorList>
            <person name="Takahashi H."/>
            <person name="Umemura M."/>
            <person name="Ninomiya A."/>
            <person name="Kusuya Y."/>
            <person name="Urayama S."/>
            <person name="Shimizu M."/>
            <person name="Watanabe A."/>
            <person name="Kamei K."/>
            <person name="Yaguchi T."/>
            <person name="Hagiwara D."/>
        </authorList>
    </citation>
    <scope>NUCLEOTIDE SEQUENCE [LARGE SCALE GENOMIC DNA]</scope>
    <source>
        <strain evidence="3 4">IFM 47045</strain>
    </source>
</reference>
<evidence type="ECO:0000259" key="2">
    <source>
        <dbReference type="Pfam" id="PF22998"/>
    </source>
</evidence>
<evidence type="ECO:0000313" key="3">
    <source>
        <dbReference type="EMBL" id="GIK02044.1"/>
    </source>
</evidence>
<protein>
    <recommendedName>
        <fullName evidence="2">LYC1 C-terminal domain-containing protein</fullName>
    </recommendedName>
</protein>
<proteinExistence type="predicted"/>
<accession>A0A9P3BTL9</accession>
<feature type="compositionally biased region" description="Polar residues" evidence="1">
    <location>
        <begin position="1"/>
        <end position="17"/>
    </location>
</feature>
<dbReference type="AlphaFoldDB" id="A0A9P3BTL9"/>
<keyword evidence="4" id="KW-1185">Reference proteome</keyword>
<dbReference type="Pfam" id="PF22998">
    <property type="entry name" value="GNAT_LYC1-like"/>
    <property type="match status" value="1"/>
</dbReference>
<dbReference type="PANTHER" id="PTHR34815">
    <property type="entry name" value="LYSINE ACETYLTRANSFERASE"/>
    <property type="match status" value="1"/>
</dbReference>
<evidence type="ECO:0000313" key="4">
    <source>
        <dbReference type="Proteomes" id="UP000710440"/>
    </source>
</evidence>
<dbReference type="InterPro" id="IPR055100">
    <property type="entry name" value="GNAT_LYC1-like"/>
</dbReference>
<dbReference type="Proteomes" id="UP000710440">
    <property type="component" value="Unassembled WGS sequence"/>
</dbReference>
<dbReference type="EMBL" id="BOPL01000004">
    <property type="protein sequence ID" value="GIK02044.1"/>
    <property type="molecule type" value="Genomic_DNA"/>
</dbReference>
<gene>
    <name evidence="3" type="ORF">Aspvir_006087</name>
</gene>
<sequence>MDSHPVSSLPDSNSPTLHLTHPTAAERRKIWITTASTWDNTPDELLPLCLQRFEYLTTIPLAKNGGMTMWILTDSQYPPEHRPLLASCDTFRKRALFTRSGDGQLGGQGEAEGEGDAVANGIVHGIASVFTPFLYRRHGFAARLVRELAGLLPSWQTTTTLSSSSSSASFVPCIGSILYSDIGRTYYARLGWEVSGTNTEYIFKTALAPAQPHNVKPIAKSQLAELCSTDESMIRKAMSAFAHASASTAAPGVAAASEADRNRNRHRQRQVVAIIPDLDHMLWHMAKDEFTAELYLGGIPLVKGAVVGCPGERVWVVWTHTYYSHPLAEGLVGGENGLYILRLVVEEEEYTATATTTTTTTPTGAAAAERSDRLVQSVRAVLQAAQCEAREWRLDYVNLWEPSEFVRGLVERCGIEYEVSQRAEARIACGMWYGEDGGVLSETPIWIYNERYAYC</sequence>
<feature type="region of interest" description="Disordered" evidence="1">
    <location>
        <begin position="1"/>
        <end position="20"/>
    </location>
</feature>
<dbReference type="OrthoDB" id="2020070at2759"/>
<dbReference type="InterPro" id="IPR016181">
    <property type="entry name" value="Acyl_CoA_acyltransferase"/>
</dbReference>
<feature type="domain" description="LYC1 C-terminal" evidence="2">
    <location>
        <begin position="209"/>
        <end position="455"/>
    </location>
</feature>
<dbReference type="GeneID" id="66934069"/>
<dbReference type="InterPro" id="IPR053013">
    <property type="entry name" value="LAT"/>
</dbReference>
<organism evidence="3 4">
    <name type="scientific">Aspergillus viridinutans</name>
    <dbReference type="NCBI Taxonomy" id="75553"/>
    <lineage>
        <taxon>Eukaryota</taxon>
        <taxon>Fungi</taxon>
        <taxon>Dikarya</taxon>
        <taxon>Ascomycota</taxon>
        <taxon>Pezizomycotina</taxon>
        <taxon>Eurotiomycetes</taxon>
        <taxon>Eurotiomycetidae</taxon>
        <taxon>Eurotiales</taxon>
        <taxon>Aspergillaceae</taxon>
        <taxon>Aspergillus</taxon>
        <taxon>Aspergillus subgen. Fumigati</taxon>
    </lineage>
</organism>
<comment type="caution">
    <text evidence="3">The sequence shown here is derived from an EMBL/GenBank/DDBJ whole genome shotgun (WGS) entry which is preliminary data.</text>
</comment>
<name>A0A9P3BTL9_ASPVI</name>